<dbReference type="EMBL" id="CBTN010000012">
    <property type="protein sequence ID" value="CDH52275.1"/>
    <property type="molecule type" value="Genomic_DNA"/>
</dbReference>
<feature type="signal peptide" evidence="1">
    <location>
        <begin position="1"/>
        <end position="25"/>
    </location>
</feature>
<comment type="caution">
    <text evidence="3">The sequence shown here is derived from an EMBL/GenBank/DDBJ whole genome shotgun (WGS) entry which is preliminary data.</text>
</comment>
<proteinExistence type="predicted"/>
<dbReference type="AlphaFoldDB" id="A0A068RRC7"/>
<dbReference type="PANTHER" id="PTHR40124">
    <property type="match status" value="1"/>
</dbReference>
<keyword evidence="4" id="KW-1185">Reference proteome</keyword>
<dbReference type="InterPro" id="IPR048958">
    <property type="entry name" value="Polysacc_lyase_14"/>
</dbReference>
<evidence type="ECO:0000313" key="4">
    <source>
        <dbReference type="Proteomes" id="UP000027586"/>
    </source>
</evidence>
<evidence type="ECO:0000259" key="2">
    <source>
        <dbReference type="Pfam" id="PF21294"/>
    </source>
</evidence>
<dbReference type="VEuPathDB" id="FungiDB:LCOR_03772.1"/>
<dbReference type="PANTHER" id="PTHR40124:SF1">
    <property type="entry name" value="DISAGGREGATASE RELATED REPEAT PROTEIN"/>
    <property type="match status" value="1"/>
</dbReference>
<keyword evidence="3" id="KW-0456">Lyase</keyword>
<dbReference type="Proteomes" id="UP000027586">
    <property type="component" value="Unassembled WGS sequence"/>
</dbReference>
<dbReference type="OrthoDB" id="10069995at2759"/>
<keyword evidence="1" id="KW-0732">Signal</keyword>
<evidence type="ECO:0000256" key="1">
    <source>
        <dbReference type="SAM" id="SignalP"/>
    </source>
</evidence>
<organism evidence="3 4">
    <name type="scientific">Lichtheimia corymbifera JMRC:FSU:9682</name>
    <dbReference type="NCBI Taxonomy" id="1263082"/>
    <lineage>
        <taxon>Eukaryota</taxon>
        <taxon>Fungi</taxon>
        <taxon>Fungi incertae sedis</taxon>
        <taxon>Mucoromycota</taxon>
        <taxon>Mucoromycotina</taxon>
        <taxon>Mucoromycetes</taxon>
        <taxon>Mucorales</taxon>
        <taxon>Lichtheimiaceae</taxon>
        <taxon>Lichtheimia</taxon>
    </lineage>
</organism>
<feature type="domain" description="Polysaccharide lyase 14" evidence="2">
    <location>
        <begin position="77"/>
        <end position="286"/>
    </location>
</feature>
<evidence type="ECO:0000313" key="3">
    <source>
        <dbReference type="EMBL" id="CDH52275.1"/>
    </source>
</evidence>
<accession>A0A068RRC7</accession>
<gene>
    <name evidence="3" type="ORF">LCOR_03772.1</name>
</gene>
<name>A0A068RRC7_9FUNG</name>
<dbReference type="Pfam" id="PF21294">
    <property type="entry name" value="Polysacc_lyase_14"/>
    <property type="match status" value="1"/>
</dbReference>
<dbReference type="STRING" id="1263082.A0A068RRC7"/>
<feature type="chain" id="PRO_5001655411" evidence="1">
    <location>
        <begin position="26"/>
        <end position="292"/>
    </location>
</feature>
<dbReference type="GO" id="GO:0016829">
    <property type="term" value="F:lyase activity"/>
    <property type="evidence" value="ECO:0007669"/>
    <property type="project" value="UniProtKB-KW"/>
</dbReference>
<sequence length="292" mass="32897">MQPITLLFAMLFLVQAIIITPGAWADKKSDTWSFKNWNKYKSNEMAWRKKWGIDESSGWAWPHDNDGNHKIVADPSSKKTSVLRVEYPKGSSNPQSNPQGGIGFYAEPFHLKKEAKQVVLEYQVYFPKRFTFVQGGKLPGLYGGHEGCSGGADADSCFSTRFMWRRKGDGEVYAYMPESKQRKSLCDEKNNICNSDYGYSLGRGSWSFPTGEWTTIKQTLKLNSPGKTDGSVTVHVNGKKVLTEKKLAFLSKDTGQVIGIVFDTFFGGNGKEWAPKKKMYSYFKGFSLKTSY</sequence>
<dbReference type="Gene3D" id="2.60.120.200">
    <property type="match status" value="1"/>
</dbReference>
<reference evidence="3" key="1">
    <citation type="submission" date="2013-08" db="EMBL/GenBank/DDBJ databases">
        <title>Gene expansion shapes genome architecture in the human pathogen Lichtheimia corymbifera: an evolutionary genomics analysis in the ancient terrestrial Mucorales (Mucoromycotina).</title>
        <authorList>
            <person name="Schwartze V.U."/>
            <person name="Winter S."/>
            <person name="Shelest E."/>
            <person name="Marcet-Houben M."/>
            <person name="Horn F."/>
            <person name="Wehner S."/>
            <person name="Hoffmann K."/>
            <person name="Riege K."/>
            <person name="Sammeth M."/>
            <person name="Nowrousian M."/>
            <person name="Valiante V."/>
            <person name="Linde J."/>
            <person name="Jacobsen I.D."/>
            <person name="Marz M."/>
            <person name="Brakhage A.A."/>
            <person name="Gabaldon T."/>
            <person name="Bocker S."/>
            <person name="Voigt K."/>
        </authorList>
    </citation>
    <scope>NUCLEOTIDE SEQUENCE [LARGE SCALE GENOMIC DNA]</scope>
    <source>
        <strain evidence="3">FSU 9682</strain>
    </source>
</reference>
<protein>
    <submittedName>
        <fullName evidence="3">Polysaccharide lyase family 14 protein</fullName>
    </submittedName>
</protein>